<evidence type="ECO:0000259" key="9">
    <source>
        <dbReference type="SMART" id="SM00382"/>
    </source>
</evidence>
<dbReference type="Pfam" id="PF25361">
    <property type="entry name" value="AAA_lid_RFC1"/>
    <property type="match status" value="1"/>
</dbReference>
<keyword evidence="2" id="KW-0235">DNA replication</keyword>
<comment type="subunit">
    <text evidence="4">Large subunit of the RFC complex, an heteropentameric complex consisting of RFC1 and four small subunits RFC2, RFC3, RFC4 and RFC5; the RFC complex interacts with PCNA and the interaction involves RFC1.</text>
</comment>
<dbReference type="AlphaFoldDB" id="A0A9P0MPT2"/>
<dbReference type="Gene3D" id="1.20.272.10">
    <property type="match status" value="1"/>
</dbReference>
<dbReference type="InterPro" id="IPR008921">
    <property type="entry name" value="DNA_pol3_clamp-load_cplx_C"/>
</dbReference>
<dbReference type="GO" id="GO:0016887">
    <property type="term" value="F:ATP hydrolysis activity"/>
    <property type="evidence" value="ECO:0007669"/>
    <property type="project" value="InterPro"/>
</dbReference>
<feature type="signal peptide" evidence="8">
    <location>
        <begin position="1"/>
        <end position="22"/>
    </location>
</feature>
<evidence type="ECO:0000256" key="3">
    <source>
        <dbReference type="ARBA" id="ARBA00054501"/>
    </source>
</evidence>
<dbReference type="SUPFAM" id="SSF48019">
    <property type="entry name" value="post-AAA+ oligomerization domain-like"/>
    <property type="match status" value="1"/>
</dbReference>
<keyword evidence="8" id="KW-0732">Signal</keyword>
<dbReference type="Pfam" id="PF08519">
    <property type="entry name" value="RFC1"/>
    <property type="match status" value="1"/>
</dbReference>
<dbReference type="PANTHER" id="PTHR23389">
    <property type="entry name" value="CHROMOSOME TRANSMISSION FIDELITY FACTOR 18"/>
    <property type="match status" value="1"/>
</dbReference>
<feature type="compositionally biased region" description="Polar residues" evidence="7">
    <location>
        <begin position="129"/>
        <end position="138"/>
    </location>
</feature>
<evidence type="ECO:0000256" key="5">
    <source>
        <dbReference type="ARBA" id="ARBA00075134"/>
    </source>
</evidence>
<evidence type="ECO:0000313" key="11">
    <source>
        <dbReference type="Proteomes" id="UP001152798"/>
    </source>
</evidence>
<dbReference type="OrthoDB" id="446168at2759"/>
<dbReference type="GO" id="GO:0005663">
    <property type="term" value="C:DNA replication factor C complex"/>
    <property type="evidence" value="ECO:0007669"/>
    <property type="project" value="InterPro"/>
</dbReference>
<sequence length="819" mass="91650">MRMNYFLSVVILTLGYPRGNTALNLPQLNFDKKTSLKQDYSSLEISEGNSKEKKDKKKNSTKNGETSKYFEVSKNDVANLLGKTPVKRTEQPKAKKGKKDPNLDMIEDIDWDDVPDFPSEDKSSAALENETSNVQSPLKNKVSNEERQTSNNKTSDSNVSTEEEKEKPVNHARLHEMSPSPERIVEPTPEKKIEKKHVLKEEQGHKNKKQKLSDSTSPSPVKNKSKETSSKNSKSPVNSLSSKIPSPPLKKNNVDSRVNINDPKYSLWVEKYKPSSLKQIIGQQGEKSNVNKLVKWLANWYNNQSGKKKIPRPSPWAKDDSGAYFKAALLSGPPGVGKTTTAHLVCKELGMDMVEFNASDTRSKKSLQEEIKELLSSNSLASYALGSGAKVSKKHVLVMDEVDGMAGNEDRGGVQELILLIKSAKVPIICMCNDRNHPKIRSLANYCFDLRFSKPRADQIRGAMMSVCFKEGLKVKPDVISDIITSTNQDIRLILNHLSVLSAQASLNLPMASKYVKLGPWDVLRKVFSKEEHKNMSIYDKSDLFFYDYSIAPLFVQENYLNVQPHSEESKTKKGKMALFAKAAQSIAYGDLVDNKIRSHSAWGLLPVQAVFSSLLPGEYLAGHMGGQINFPAWLGKNSRRGKLDRFAQEILAHTRLKVSGSKEGINLDYCYALREKVSRPLLQGTEGIEESLSVMREYCILREDIESLSELTAWPGVQDPFSKVDSKVKASFTRTYNKNPIVTPFSINAAVKKGRGVQAVDEAELEEDLENGNDEEEDQNDVTKDAMIMIKKKTNKEEKEQKKKEAGGSKPRGKRGKK</sequence>
<feature type="region of interest" description="Disordered" evidence="7">
    <location>
        <begin position="765"/>
        <end position="819"/>
    </location>
</feature>
<dbReference type="InterPro" id="IPR003593">
    <property type="entry name" value="AAA+_ATPase"/>
</dbReference>
<feature type="compositionally biased region" description="Basic and acidic residues" evidence="7">
    <location>
        <begin position="162"/>
        <end position="176"/>
    </location>
</feature>
<dbReference type="GO" id="GO:0003689">
    <property type="term" value="F:DNA clamp loader activity"/>
    <property type="evidence" value="ECO:0007669"/>
    <property type="project" value="UniProtKB-UniRule"/>
</dbReference>
<proteinExistence type="inferred from homology"/>
<evidence type="ECO:0000256" key="8">
    <source>
        <dbReference type="SAM" id="SignalP"/>
    </source>
</evidence>
<evidence type="ECO:0000256" key="2">
    <source>
        <dbReference type="ARBA" id="ARBA00022705"/>
    </source>
</evidence>
<dbReference type="InterPro" id="IPR003959">
    <property type="entry name" value="ATPase_AAA_core"/>
</dbReference>
<dbReference type="GO" id="GO:0006281">
    <property type="term" value="P:DNA repair"/>
    <property type="evidence" value="ECO:0007669"/>
    <property type="project" value="InterPro"/>
</dbReference>
<feature type="region of interest" description="Disordered" evidence="7">
    <location>
        <begin position="41"/>
        <end position="257"/>
    </location>
</feature>
<gene>
    <name evidence="10" type="ORF">NEZAVI_LOCUS9743</name>
</gene>
<feature type="domain" description="AAA+ ATPase" evidence="9">
    <location>
        <begin position="324"/>
        <end position="458"/>
    </location>
</feature>
<comment type="similarity">
    <text evidence="1">Belongs to the activator 1 large subunit family.</text>
</comment>
<dbReference type="GO" id="GO:0005634">
    <property type="term" value="C:nucleus"/>
    <property type="evidence" value="ECO:0007669"/>
    <property type="project" value="UniProtKB-SubCell"/>
</dbReference>
<dbReference type="InterPro" id="IPR013725">
    <property type="entry name" value="DNA_replication_fac_RFC1_C"/>
</dbReference>
<feature type="compositionally biased region" description="Basic and acidic residues" evidence="7">
    <location>
        <begin position="183"/>
        <end position="193"/>
    </location>
</feature>
<feature type="compositionally biased region" description="Polar residues" evidence="7">
    <location>
        <begin position="149"/>
        <end position="160"/>
    </location>
</feature>
<dbReference type="GO" id="GO:0005524">
    <property type="term" value="F:ATP binding"/>
    <property type="evidence" value="ECO:0007669"/>
    <property type="project" value="UniProtKB-UniRule"/>
</dbReference>
<feature type="compositionally biased region" description="Low complexity" evidence="7">
    <location>
        <begin position="230"/>
        <end position="244"/>
    </location>
</feature>
<feature type="chain" id="PRO_5040314867" description="Activator 1 large subunit" evidence="8">
    <location>
        <begin position="23"/>
        <end position="819"/>
    </location>
</feature>
<organism evidence="10 11">
    <name type="scientific">Nezara viridula</name>
    <name type="common">Southern green stink bug</name>
    <name type="synonym">Cimex viridulus</name>
    <dbReference type="NCBI Taxonomy" id="85310"/>
    <lineage>
        <taxon>Eukaryota</taxon>
        <taxon>Metazoa</taxon>
        <taxon>Ecdysozoa</taxon>
        <taxon>Arthropoda</taxon>
        <taxon>Hexapoda</taxon>
        <taxon>Insecta</taxon>
        <taxon>Pterygota</taxon>
        <taxon>Neoptera</taxon>
        <taxon>Paraneoptera</taxon>
        <taxon>Hemiptera</taxon>
        <taxon>Heteroptera</taxon>
        <taxon>Panheteroptera</taxon>
        <taxon>Pentatomomorpha</taxon>
        <taxon>Pentatomoidea</taxon>
        <taxon>Pentatomidae</taxon>
        <taxon>Pentatominae</taxon>
        <taxon>Nezara</taxon>
    </lineage>
</organism>
<dbReference type="CDD" id="cd00009">
    <property type="entry name" value="AAA"/>
    <property type="match status" value="1"/>
</dbReference>
<feature type="compositionally biased region" description="Acidic residues" evidence="7">
    <location>
        <begin position="105"/>
        <end position="115"/>
    </location>
</feature>
<dbReference type="EMBL" id="OV725080">
    <property type="protein sequence ID" value="CAH1400524.1"/>
    <property type="molecule type" value="Genomic_DNA"/>
</dbReference>
<protein>
    <recommendedName>
        <fullName evidence="6">Activator 1 large subunit</fullName>
    </recommendedName>
    <alternativeName>
        <fullName evidence="5">Replication factor C 140 kDa subunit</fullName>
    </alternativeName>
</protein>
<evidence type="ECO:0000313" key="10">
    <source>
        <dbReference type="EMBL" id="CAH1400524.1"/>
    </source>
</evidence>
<dbReference type="PANTHER" id="PTHR23389:SF6">
    <property type="entry name" value="REPLICATION FACTOR C SUBUNIT 1"/>
    <property type="match status" value="1"/>
</dbReference>
<evidence type="ECO:0000256" key="6">
    <source>
        <dbReference type="ARBA" id="ARBA00077727"/>
    </source>
</evidence>
<dbReference type="FunFam" id="1.20.272.10:FF:000005">
    <property type="entry name" value="Replication factor C subunit 1"/>
    <property type="match status" value="1"/>
</dbReference>
<dbReference type="SUPFAM" id="SSF52540">
    <property type="entry name" value="P-loop containing nucleoside triphosphate hydrolases"/>
    <property type="match status" value="1"/>
</dbReference>
<dbReference type="Gene3D" id="1.10.8.60">
    <property type="match status" value="1"/>
</dbReference>
<comment type="function">
    <text evidence="3">Subunit of the replication factor C (RFC) complex which acts during elongation of primed DNA templates by DNA polymerases delta and epsilon, and is necessary for ATP-dependent loading of proliferating cell nuclear antigen (PCNA) onto primed DNA. This subunit binds to the primer-template junction. Binds the PO-B transcription element as well as other GA rich DNA sequences. Can bind single- or double-stranded DNA.</text>
</comment>
<dbReference type="Gene3D" id="3.40.50.300">
    <property type="entry name" value="P-loop containing nucleotide triphosphate hydrolases"/>
    <property type="match status" value="1"/>
</dbReference>
<keyword evidence="11" id="KW-1185">Reference proteome</keyword>
<dbReference type="GO" id="GO:0003677">
    <property type="term" value="F:DNA binding"/>
    <property type="evidence" value="ECO:0007669"/>
    <property type="project" value="InterPro"/>
</dbReference>
<dbReference type="FunFam" id="1.10.8.60:FF:000021">
    <property type="entry name" value="Replication factor C subunit 1"/>
    <property type="match status" value="1"/>
</dbReference>
<evidence type="ECO:0000256" key="7">
    <source>
        <dbReference type="SAM" id="MobiDB-lite"/>
    </source>
</evidence>
<dbReference type="Proteomes" id="UP001152798">
    <property type="component" value="Chromosome 4"/>
</dbReference>
<dbReference type="SMART" id="SM00382">
    <property type="entry name" value="AAA"/>
    <property type="match status" value="1"/>
</dbReference>
<accession>A0A9P0MPT2</accession>
<feature type="compositionally biased region" description="Acidic residues" evidence="7">
    <location>
        <begin position="765"/>
        <end position="781"/>
    </location>
</feature>
<dbReference type="Pfam" id="PF00004">
    <property type="entry name" value="AAA"/>
    <property type="match status" value="1"/>
</dbReference>
<dbReference type="GO" id="GO:0006260">
    <property type="term" value="P:DNA replication"/>
    <property type="evidence" value="ECO:0007669"/>
    <property type="project" value="UniProtKB-KW"/>
</dbReference>
<evidence type="ECO:0000256" key="4">
    <source>
        <dbReference type="ARBA" id="ARBA00064311"/>
    </source>
</evidence>
<dbReference type="FunFam" id="3.40.50.300:FF:000395">
    <property type="entry name" value="Replication factor C subunit 1"/>
    <property type="match status" value="1"/>
</dbReference>
<name>A0A9P0MPT2_NEZVI</name>
<feature type="compositionally biased region" description="Basic and acidic residues" evidence="7">
    <location>
        <begin position="796"/>
        <end position="808"/>
    </location>
</feature>
<reference evidence="10" key="1">
    <citation type="submission" date="2022-01" db="EMBL/GenBank/DDBJ databases">
        <authorList>
            <person name="King R."/>
        </authorList>
    </citation>
    <scope>NUCLEOTIDE SEQUENCE</scope>
</reference>
<evidence type="ECO:0000256" key="1">
    <source>
        <dbReference type="ARBA" id="ARBA00006116"/>
    </source>
</evidence>
<dbReference type="InterPro" id="IPR027417">
    <property type="entry name" value="P-loop_NTPase"/>
</dbReference>